<comment type="caution">
    <text evidence="11">The sequence shown here is derived from an EMBL/GenBank/DDBJ whole genome shotgun (WGS) entry which is preliminary data.</text>
</comment>
<name>A0A553P7T3_TIGCA</name>
<evidence type="ECO:0000256" key="2">
    <source>
        <dbReference type="ARBA" id="ARBA00004496"/>
    </source>
</evidence>
<sequence>MDHHHPSVTMGLNPGTGPLIGHAGGPSGGHAWPGSGGAGTALHGTGTSGTGVGGAAGHAALIMGPSPAGALLGGDGDANSALAELDQGLRCGRLGEQSEAIVRFPRLFQKYPFPILINSALLKLADVFRQGSNFIKLCVLSVIQQSHRHLDKITNVDEFVKRIVTVLHSNDAMARALTLRTLGAIAEIIPERKQVHHSIRNALDSHDTVELQGAIFASGKFAAQSQMFATNMCEKISEMIRGHAMPLEMKLKLIPIYQHMHHDAQTACDVRETCVQMLDGYPSADFVCVTLHTLTLLSGRTLVAIPDQVELLLAYLRMDSRTSVKKRVLADLRFLASEDYAHLWSMDGSAENVLTVIQFASECESDDERCGALSILCDLIEHASIEMFSLENAESPVLRLAEKCCYGTNLFCVAYGTKLMTQIAINCKRELHYIDGVDVSSEAIMAIEALFLLLNTMKVKVSTTKVLKECMKCLVLLCQVHPEACDQFVDIVGDALAPDNQSMPLLSEVLVSLGHVKSGVLKPLLPQICHTIVTLSEEESSPNRDLVFNFLLTALCQTMKGHSWTPEAKTVLKDCMSNFEGWSAYRLARNLCRYGHFDQAQLIFKELAGLVSSEHFYFWLTGMEHVCEGEALLSDSENTDIVARITSGKSSILLGIASFTAATTQSKHHEFQVSYLKCRSEMLQALGQLLFSCHSLRAAPPPAIASSQAKQSHDDLQRCGRITQLLRKCVQDFLNVSKMFSELYQTSFDADPVTLIQLQLLQQINASISKWIEGICLKSSLQGTIFQDLSVEFNPNLDKSKNDYGIEIQDLINTCEKVATCFREISDPSIQPITNIHTDCLFQVIALLISSPLGLPRFFFQSLQQTHLKLAVTPQPRSSGEPVGVSTCQQFAIKVEGVIAAAHQTPKPFRTVEFVMISLHSTLVTANKSSGLEVRKVSECSQALEEKAVPHNDFFTAQFLVPFAVAGFHLVTIETQLVDSEGRSWRTGQKVTLNIKAFEDGHNRPSVRQGTR</sequence>
<protein>
    <recommendedName>
        <fullName evidence="4">Integrator complex subunit 7</fullName>
    </recommendedName>
</protein>
<dbReference type="Pfam" id="PF24436">
    <property type="entry name" value="INTS7_N"/>
    <property type="match status" value="1"/>
</dbReference>
<evidence type="ECO:0000256" key="3">
    <source>
        <dbReference type="ARBA" id="ARBA00008565"/>
    </source>
</evidence>
<dbReference type="Gene3D" id="1.25.10.10">
    <property type="entry name" value="Leucine-rich Repeat Variant"/>
    <property type="match status" value="1"/>
</dbReference>
<dbReference type="InterPro" id="IPR011989">
    <property type="entry name" value="ARM-like"/>
</dbReference>
<dbReference type="STRING" id="6832.A0A553P7T3"/>
<dbReference type="SUPFAM" id="SSF48371">
    <property type="entry name" value="ARM repeat"/>
    <property type="match status" value="1"/>
</dbReference>
<dbReference type="EMBL" id="VCGU01000007">
    <property type="protein sequence ID" value="TRY73744.1"/>
    <property type="molecule type" value="Genomic_DNA"/>
</dbReference>
<feature type="domain" description="Integrator complex subunit 7 N-terminal" evidence="9">
    <location>
        <begin position="82"/>
        <end position="596"/>
    </location>
</feature>
<dbReference type="Pfam" id="PF22965">
    <property type="entry name" value="INTS7_C"/>
    <property type="match status" value="1"/>
</dbReference>
<dbReference type="OMA" id="GITWCTG"/>
<organism evidence="11 12">
    <name type="scientific">Tigriopus californicus</name>
    <name type="common">Marine copepod</name>
    <dbReference type="NCBI Taxonomy" id="6832"/>
    <lineage>
        <taxon>Eukaryota</taxon>
        <taxon>Metazoa</taxon>
        <taxon>Ecdysozoa</taxon>
        <taxon>Arthropoda</taxon>
        <taxon>Crustacea</taxon>
        <taxon>Multicrustacea</taxon>
        <taxon>Hexanauplia</taxon>
        <taxon>Copepoda</taxon>
        <taxon>Harpacticoida</taxon>
        <taxon>Harpacticidae</taxon>
        <taxon>Tigriopus</taxon>
    </lineage>
</organism>
<gene>
    <name evidence="11" type="ORF">TCAL_00974</name>
</gene>
<dbReference type="InterPro" id="IPR056517">
    <property type="entry name" value="INTS7_HB"/>
</dbReference>
<dbReference type="GO" id="GO:0034472">
    <property type="term" value="P:snRNA 3'-end processing"/>
    <property type="evidence" value="ECO:0007669"/>
    <property type="project" value="TreeGrafter"/>
</dbReference>
<evidence type="ECO:0000313" key="11">
    <source>
        <dbReference type="EMBL" id="TRY73744.1"/>
    </source>
</evidence>
<evidence type="ECO:0000256" key="5">
    <source>
        <dbReference type="ARBA" id="ARBA00022490"/>
    </source>
</evidence>
<dbReference type="InterPro" id="IPR056516">
    <property type="entry name" value="INTS7_N"/>
</dbReference>
<evidence type="ECO:0000256" key="6">
    <source>
        <dbReference type="ARBA" id="ARBA00023242"/>
    </source>
</evidence>
<dbReference type="InterPro" id="IPR016024">
    <property type="entry name" value="ARM-type_fold"/>
</dbReference>
<keyword evidence="5" id="KW-0963">Cytoplasm</keyword>
<dbReference type="Pfam" id="PF24437">
    <property type="entry name" value="INTS7_HB"/>
    <property type="match status" value="1"/>
</dbReference>
<dbReference type="InterPro" id="IPR033060">
    <property type="entry name" value="INTS7"/>
</dbReference>
<dbReference type="OrthoDB" id="6349772at2759"/>
<feature type="domain" description="Integrator complex subunit 7 C-terminal" evidence="8">
    <location>
        <begin position="869"/>
        <end position="985"/>
    </location>
</feature>
<evidence type="ECO:0000259" key="8">
    <source>
        <dbReference type="Pfam" id="PF22965"/>
    </source>
</evidence>
<proteinExistence type="inferred from homology"/>
<evidence type="ECO:0000313" key="12">
    <source>
        <dbReference type="Proteomes" id="UP000318571"/>
    </source>
</evidence>
<comment type="similarity">
    <text evidence="3">Belongs to the Integrator subunit 7 family.</text>
</comment>
<comment type="subcellular location">
    <subcellularLocation>
        <location evidence="2">Cytoplasm</location>
    </subcellularLocation>
    <subcellularLocation>
        <location evidence="1">Nucleus</location>
    </subcellularLocation>
</comment>
<keyword evidence="6" id="KW-0539">Nucleus</keyword>
<evidence type="ECO:0000256" key="4">
    <source>
        <dbReference type="ARBA" id="ARBA00015336"/>
    </source>
</evidence>
<feature type="domain" description="Integrator complex subunit 7 helical bundle" evidence="10">
    <location>
        <begin position="600"/>
        <end position="773"/>
    </location>
</feature>
<evidence type="ECO:0000256" key="7">
    <source>
        <dbReference type="SAM" id="MobiDB-lite"/>
    </source>
</evidence>
<feature type="region of interest" description="Disordered" evidence="7">
    <location>
        <begin position="1"/>
        <end position="46"/>
    </location>
</feature>
<dbReference type="GO" id="GO:0005737">
    <property type="term" value="C:cytoplasm"/>
    <property type="evidence" value="ECO:0007669"/>
    <property type="project" value="UniProtKB-SubCell"/>
</dbReference>
<evidence type="ECO:0000259" key="10">
    <source>
        <dbReference type="Pfam" id="PF24437"/>
    </source>
</evidence>
<dbReference type="AlphaFoldDB" id="A0A553P7T3"/>
<keyword evidence="12" id="KW-1185">Reference proteome</keyword>
<dbReference type="Proteomes" id="UP000318571">
    <property type="component" value="Chromosome 3"/>
</dbReference>
<dbReference type="GO" id="GO:0032039">
    <property type="term" value="C:integrator complex"/>
    <property type="evidence" value="ECO:0007669"/>
    <property type="project" value="InterPro"/>
</dbReference>
<evidence type="ECO:0000256" key="1">
    <source>
        <dbReference type="ARBA" id="ARBA00004123"/>
    </source>
</evidence>
<evidence type="ECO:0000259" key="9">
    <source>
        <dbReference type="Pfam" id="PF24436"/>
    </source>
</evidence>
<accession>A0A553P7T3</accession>
<dbReference type="InterPro" id="IPR054519">
    <property type="entry name" value="INTS7_C"/>
</dbReference>
<dbReference type="PANTHER" id="PTHR13322:SF2">
    <property type="entry name" value="INTEGRATOR COMPLEX SUBUNIT 7"/>
    <property type="match status" value="1"/>
</dbReference>
<reference evidence="11 12" key="1">
    <citation type="journal article" date="2018" name="Nat. Ecol. Evol.">
        <title>Genomic signatures of mitonuclear coevolution across populations of Tigriopus californicus.</title>
        <authorList>
            <person name="Barreto F.S."/>
            <person name="Watson E.T."/>
            <person name="Lima T.G."/>
            <person name="Willett C.S."/>
            <person name="Edmands S."/>
            <person name="Li W."/>
            <person name="Burton R.S."/>
        </authorList>
    </citation>
    <scope>NUCLEOTIDE SEQUENCE [LARGE SCALE GENOMIC DNA]</scope>
    <source>
        <strain evidence="11 12">San Diego</strain>
    </source>
</reference>
<dbReference type="PANTHER" id="PTHR13322">
    <property type="entry name" value="C1ORF73 PROTEIN"/>
    <property type="match status" value="1"/>
</dbReference>